<dbReference type="SUPFAM" id="SSF56784">
    <property type="entry name" value="HAD-like"/>
    <property type="match status" value="1"/>
</dbReference>
<organism evidence="1 2">
    <name type="scientific">Lacicoccus alkaliphilus DSM 16010</name>
    <dbReference type="NCBI Taxonomy" id="1123231"/>
    <lineage>
        <taxon>Bacteria</taxon>
        <taxon>Bacillati</taxon>
        <taxon>Bacillota</taxon>
        <taxon>Bacilli</taxon>
        <taxon>Bacillales</taxon>
        <taxon>Salinicoccaceae</taxon>
        <taxon>Lacicoccus</taxon>
    </lineage>
</organism>
<dbReference type="PANTHER" id="PTHR10000">
    <property type="entry name" value="PHOSPHOSERINE PHOSPHATASE"/>
    <property type="match status" value="1"/>
</dbReference>
<dbReference type="NCBIfam" id="TIGR01484">
    <property type="entry name" value="HAD-SF-IIB"/>
    <property type="match status" value="1"/>
</dbReference>
<keyword evidence="2" id="KW-1185">Reference proteome</keyword>
<dbReference type="GO" id="GO:0005829">
    <property type="term" value="C:cytosol"/>
    <property type="evidence" value="ECO:0007669"/>
    <property type="project" value="TreeGrafter"/>
</dbReference>
<evidence type="ECO:0000313" key="1">
    <source>
        <dbReference type="EMBL" id="SHM34149.1"/>
    </source>
</evidence>
<dbReference type="STRING" id="1123231.SAMN02745189_01986"/>
<reference evidence="1 2" key="1">
    <citation type="submission" date="2016-11" db="EMBL/GenBank/DDBJ databases">
        <authorList>
            <person name="Jaros S."/>
            <person name="Januszkiewicz K."/>
            <person name="Wedrychowicz H."/>
        </authorList>
    </citation>
    <scope>NUCLEOTIDE SEQUENCE [LARGE SCALE GENOMIC DNA]</scope>
    <source>
        <strain evidence="1 2">DSM 16010</strain>
    </source>
</reference>
<gene>
    <name evidence="1" type="ORF">SAMN02745189_01986</name>
</gene>
<dbReference type="AlphaFoldDB" id="A0A1M7I0H5"/>
<dbReference type="InterPro" id="IPR023214">
    <property type="entry name" value="HAD_sf"/>
</dbReference>
<protein>
    <recommendedName>
        <fullName evidence="3">Cof subfamily of IIB subfamily of haloacid dehalogenase superfamily/HAD-superfamily hydrolase, subfamily IIB</fullName>
    </recommendedName>
</protein>
<dbReference type="OrthoDB" id="9806027at2"/>
<dbReference type="CDD" id="cd07516">
    <property type="entry name" value="HAD_Pase"/>
    <property type="match status" value="1"/>
</dbReference>
<dbReference type="Gene3D" id="3.30.1240.10">
    <property type="match status" value="1"/>
</dbReference>
<dbReference type="Gene3D" id="3.40.50.1000">
    <property type="entry name" value="HAD superfamily/HAD-like"/>
    <property type="match status" value="1"/>
</dbReference>
<evidence type="ECO:0008006" key="3">
    <source>
        <dbReference type="Google" id="ProtNLM"/>
    </source>
</evidence>
<dbReference type="PROSITE" id="PS01228">
    <property type="entry name" value="COF_1"/>
    <property type="match status" value="1"/>
</dbReference>
<dbReference type="Pfam" id="PF08282">
    <property type="entry name" value="Hydrolase_3"/>
    <property type="match status" value="1"/>
</dbReference>
<dbReference type="InterPro" id="IPR006379">
    <property type="entry name" value="HAD-SF_hydro_IIB"/>
</dbReference>
<dbReference type="PROSITE" id="PS01229">
    <property type="entry name" value="COF_2"/>
    <property type="match status" value="1"/>
</dbReference>
<proteinExistence type="predicted"/>
<dbReference type="InterPro" id="IPR036412">
    <property type="entry name" value="HAD-like_sf"/>
</dbReference>
<dbReference type="GO" id="GO:0016791">
    <property type="term" value="F:phosphatase activity"/>
    <property type="evidence" value="ECO:0007669"/>
    <property type="project" value="UniProtKB-ARBA"/>
</dbReference>
<dbReference type="GO" id="GO:0000287">
    <property type="term" value="F:magnesium ion binding"/>
    <property type="evidence" value="ECO:0007669"/>
    <property type="project" value="TreeGrafter"/>
</dbReference>
<dbReference type="NCBIfam" id="TIGR00099">
    <property type="entry name" value="Cof-subfamily"/>
    <property type="match status" value="1"/>
</dbReference>
<dbReference type="SFLD" id="SFLDG01140">
    <property type="entry name" value="C2.B:_Phosphomannomutase_and_P"/>
    <property type="match status" value="1"/>
</dbReference>
<dbReference type="SFLD" id="SFLDG01144">
    <property type="entry name" value="C2.B.4:_PGP_Like"/>
    <property type="match status" value="1"/>
</dbReference>
<sequence>MVKLIAIDMDGTLLTPEHEITPRTILAINKAIGQGIHVVIATGRAYYEAHAIVREYRLQIPYICLNGAQVRDASHEVVASHPLTRDLIADVTEVLKAEDVFYQVYTDRAIYTTSIERDIDIFIELARQSGGTPDVEKIRRLMRERLAKTSLQEVQDYRAVYESEDENILKFLAASSSRPKLVRAKNYLNEIGDVAVSASSHGNIELTHAEAQKGIALEKLAETLGVELNETMAIGDNLNDISMLKRVGTSVAMGNATSEVKAIADVVTGTNTHDGVAEAIEKVLNNELEFTSNEKRHP</sequence>
<dbReference type="RefSeq" id="WP_072710416.1">
    <property type="nucleotide sequence ID" value="NZ_FRCF01000009.1"/>
</dbReference>
<evidence type="ECO:0000313" key="2">
    <source>
        <dbReference type="Proteomes" id="UP000184206"/>
    </source>
</evidence>
<dbReference type="EMBL" id="FRCF01000009">
    <property type="protein sequence ID" value="SHM34149.1"/>
    <property type="molecule type" value="Genomic_DNA"/>
</dbReference>
<name>A0A1M7I0H5_9BACL</name>
<dbReference type="SFLD" id="SFLDS00003">
    <property type="entry name" value="Haloacid_Dehalogenase"/>
    <property type="match status" value="1"/>
</dbReference>
<accession>A0A1M7I0H5</accession>
<dbReference type="InterPro" id="IPR000150">
    <property type="entry name" value="Cof"/>
</dbReference>
<dbReference type="PANTHER" id="PTHR10000:SF55">
    <property type="entry name" value="5-AMINO-6-(5-PHOSPHO-D-RIBITYLAMINO)URACIL PHOSPHATASE YCSE"/>
    <property type="match status" value="1"/>
</dbReference>
<dbReference type="Proteomes" id="UP000184206">
    <property type="component" value="Unassembled WGS sequence"/>
</dbReference>